<dbReference type="RefSeq" id="WP_262655718.1">
    <property type="nucleotide sequence ID" value="NZ_JAOQKE010000026.1"/>
</dbReference>
<evidence type="ECO:0000256" key="5">
    <source>
        <dbReference type="ARBA" id="ARBA00022747"/>
    </source>
</evidence>
<dbReference type="Proteomes" id="UP001652338">
    <property type="component" value="Unassembled WGS sequence"/>
</dbReference>
<dbReference type="PROSITE" id="PS00092">
    <property type="entry name" value="N6_MTASE"/>
    <property type="match status" value="1"/>
</dbReference>
<gene>
    <name evidence="9" type="ORF">OCV47_14270</name>
</gene>
<dbReference type="SUPFAM" id="SSF53335">
    <property type="entry name" value="S-adenosyl-L-methionine-dependent methyltransferases"/>
    <property type="match status" value="1"/>
</dbReference>
<evidence type="ECO:0000256" key="6">
    <source>
        <dbReference type="ARBA" id="ARBA00023125"/>
    </source>
</evidence>
<evidence type="ECO:0000313" key="9">
    <source>
        <dbReference type="EMBL" id="MCU6726472.1"/>
    </source>
</evidence>
<organism evidence="9 10">
    <name type="scientific">Muricoprocola aceti</name>
    <dbReference type="NCBI Taxonomy" id="2981772"/>
    <lineage>
        <taxon>Bacteria</taxon>
        <taxon>Bacillati</taxon>
        <taxon>Bacillota</taxon>
        <taxon>Clostridia</taxon>
        <taxon>Lachnospirales</taxon>
        <taxon>Lachnospiraceae</taxon>
        <taxon>Muricoprocola</taxon>
    </lineage>
</organism>
<protein>
    <recommendedName>
        <fullName evidence="1">site-specific DNA-methyltransferase (adenine-specific)</fullName>
        <ecNumber evidence="1">2.1.1.72</ecNumber>
    </recommendedName>
</protein>
<dbReference type="PANTHER" id="PTHR33841:SF6">
    <property type="entry name" value="TYPE II METHYLTRANSFERASE M.HINDII"/>
    <property type="match status" value="1"/>
</dbReference>
<dbReference type="InterPro" id="IPR002052">
    <property type="entry name" value="DNA_methylase_N6_adenine_CS"/>
</dbReference>
<dbReference type="EMBL" id="JAOQKE010000026">
    <property type="protein sequence ID" value="MCU6726472.1"/>
    <property type="molecule type" value="Genomic_DNA"/>
</dbReference>
<keyword evidence="6" id="KW-0238">DNA-binding</keyword>
<accession>A0ABT2SPM7</accession>
<dbReference type="PANTHER" id="PTHR33841">
    <property type="entry name" value="DNA METHYLTRANSFERASE YEEA-RELATED"/>
    <property type="match status" value="1"/>
</dbReference>
<dbReference type="PRINTS" id="PR00507">
    <property type="entry name" value="N12N6MTFRASE"/>
</dbReference>
<keyword evidence="10" id="KW-1185">Reference proteome</keyword>
<proteinExistence type="predicted"/>
<dbReference type="Pfam" id="PF07669">
    <property type="entry name" value="Eco57I"/>
    <property type="match status" value="1"/>
</dbReference>
<dbReference type="GO" id="GO:0008168">
    <property type="term" value="F:methyltransferase activity"/>
    <property type="evidence" value="ECO:0007669"/>
    <property type="project" value="UniProtKB-KW"/>
</dbReference>
<name>A0ABT2SPM7_9FIRM</name>
<evidence type="ECO:0000256" key="3">
    <source>
        <dbReference type="ARBA" id="ARBA00022679"/>
    </source>
</evidence>
<keyword evidence="4" id="KW-0949">S-adenosyl-L-methionine</keyword>
<evidence type="ECO:0000313" key="10">
    <source>
        <dbReference type="Proteomes" id="UP001652338"/>
    </source>
</evidence>
<comment type="caution">
    <text evidence="9">The sequence shown here is derived from an EMBL/GenBank/DDBJ whole genome shotgun (WGS) entry which is preliminary data.</text>
</comment>
<evidence type="ECO:0000256" key="4">
    <source>
        <dbReference type="ARBA" id="ARBA00022691"/>
    </source>
</evidence>
<sequence length="489" mass="57726">MSKKKRNDQIPTPEQYVNRMLDAIGYKDHIVGKRILENSCGEGNILQAIVKRYIEDAKRTGLTQTEIKKGLECDIIAYEKDRRLVRRCRRNLNKVCREFQINDINWNIKKTDYLKNSKNEKKVDFVIGNPPYVTYHDISVEERKFLKEKYEVCRKGRFDYCYAFIEESICSLKENGKMVYLVPFSIFRNQYADSLRKYILDGIEEIIDLTGIKVFQGITCSVTYFIYKKGTTEDSIHYVKEKDGIDKLIQRDRLAEDGKKWIFHATKSDCQTFGDYFCIHNSIATLYNKAFLFTANQEKDGKLIGEQECIEKAICYPVISTKLKKTEIKEQKLAEKEKRAVQKNYIIFPYKRKNYAIEKYEEEEFRQTYPKAYVHLQKYRDALDKRKKDEHAKWFEYGRSQALKELWSEKLILPMVITQKAKVYRADAETIPCAGYFITKKEGSAYELDDAEKILQSEAFYQYVKNVGTPTTETSYRISVKDIQNYKFK</sequence>
<comment type="catalytic activity">
    <reaction evidence="7">
        <text>a 2'-deoxyadenosine in DNA + S-adenosyl-L-methionine = an N(6)-methyl-2'-deoxyadenosine in DNA + S-adenosyl-L-homocysteine + H(+)</text>
        <dbReference type="Rhea" id="RHEA:15197"/>
        <dbReference type="Rhea" id="RHEA-COMP:12418"/>
        <dbReference type="Rhea" id="RHEA-COMP:12419"/>
        <dbReference type="ChEBI" id="CHEBI:15378"/>
        <dbReference type="ChEBI" id="CHEBI:57856"/>
        <dbReference type="ChEBI" id="CHEBI:59789"/>
        <dbReference type="ChEBI" id="CHEBI:90615"/>
        <dbReference type="ChEBI" id="CHEBI:90616"/>
        <dbReference type="EC" id="2.1.1.72"/>
    </reaction>
</comment>
<dbReference type="Gene3D" id="3.40.50.150">
    <property type="entry name" value="Vaccinia Virus protein VP39"/>
    <property type="match status" value="1"/>
</dbReference>
<dbReference type="InterPro" id="IPR011639">
    <property type="entry name" value="MethylTrfase_TaqI-like_dom"/>
</dbReference>
<dbReference type="InterPro" id="IPR050953">
    <property type="entry name" value="N4_N6_ade-DNA_methylase"/>
</dbReference>
<evidence type="ECO:0000256" key="7">
    <source>
        <dbReference type="ARBA" id="ARBA00047942"/>
    </source>
</evidence>
<evidence type="ECO:0000259" key="8">
    <source>
        <dbReference type="Pfam" id="PF07669"/>
    </source>
</evidence>
<dbReference type="GO" id="GO:0032259">
    <property type="term" value="P:methylation"/>
    <property type="evidence" value="ECO:0007669"/>
    <property type="project" value="UniProtKB-KW"/>
</dbReference>
<keyword evidence="3" id="KW-0808">Transferase</keyword>
<dbReference type="EC" id="2.1.1.72" evidence="1"/>
<keyword evidence="5" id="KW-0680">Restriction system</keyword>
<keyword evidence="2 9" id="KW-0489">Methyltransferase</keyword>
<reference evidence="9 10" key="1">
    <citation type="journal article" date="2021" name="ISME Commun">
        <title>Automated analysis of genomic sequences facilitates high-throughput and comprehensive description of bacteria.</title>
        <authorList>
            <person name="Hitch T.C.A."/>
        </authorList>
    </citation>
    <scope>NUCLEOTIDE SEQUENCE [LARGE SCALE GENOMIC DNA]</scope>
    <source>
        <strain evidence="9 10">Sanger_29</strain>
    </source>
</reference>
<dbReference type="InterPro" id="IPR029063">
    <property type="entry name" value="SAM-dependent_MTases_sf"/>
</dbReference>
<evidence type="ECO:0000256" key="2">
    <source>
        <dbReference type="ARBA" id="ARBA00022603"/>
    </source>
</evidence>
<evidence type="ECO:0000256" key="1">
    <source>
        <dbReference type="ARBA" id="ARBA00011900"/>
    </source>
</evidence>
<feature type="domain" description="Type II methyltransferase M.TaqI-like" evidence="8">
    <location>
        <begin position="98"/>
        <end position="215"/>
    </location>
</feature>